<evidence type="ECO:0000259" key="2">
    <source>
        <dbReference type="Pfam" id="PF20584"/>
    </source>
</evidence>
<name>A0A7W5ZIB2_9BACT</name>
<keyword evidence="1" id="KW-1133">Transmembrane helix</keyword>
<feature type="domain" description="DUF6787" evidence="2">
    <location>
        <begin position="21"/>
        <end position="96"/>
    </location>
</feature>
<dbReference type="EMBL" id="JACIBY010000002">
    <property type="protein sequence ID" value="MBB3837160.1"/>
    <property type="molecule type" value="Genomic_DNA"/>
</dbReference>
<dbReference type="PROSITE" id="PS51257">
    <property type="entry name" value="PROKAR_LIPOPROTEIN"/>
    <property type="match status" value="1"/>
</dbReference>
<dbReference type="RefSeq" id="WP_183971917.1">
    <property type="nucleotide sequence ID" value="NZ_JACIBY010000002.1"/>
</dbReference>
<evidence type="ECO:0000313" key="3">
    <source>
        <dbReference type="EMBL" id="MBB3837160.1"/>
    </source>
</evidence>
<organism evidence="3 4">
    <name type="scientific">Runella defluvii</name>
    <dbReference type="NCBI Taxonomy" id="370973"/>
    <lineage>
        <taxon>Bacteria</taxon>
        <taxon>Pseudomonadati</taxon>
        <taxon>Bacteroidota</taxon>
        <taxon>Cytophagia</taxon>
        <taxon>Cytophagales</taxon>
        <taxon>Spirosomataceae</taxon>
        <taxon>Runella</taxon>
    </lineage>
</organism>
<evidence type="ECO:0000256" key="1">
    <source>
        <dbReference type="SAM" id="Phobius"/>
    </source>
</evidence>
<keyword evidence="1" id="KW-0472">Membrane</keyword>
<dbReference type="Pfam" id="PF20584">
    <property type="entry name" value="DUF6787"/>
    <property type="match status" value="1"/>
</dbReference>
<reference evidence="3 4" key="1">
    <citation type="submission" date="2020-08" db="EMBL/GenBank/DDBJ databases">
        <title>Genomic Encyclopedia of Type Strains, Phase IV (KMG-IV): sequencing the most valuable type-strain genomes for metagenomic binning, comparative biology and taxonomic classification.</title>
        <authorList>
            <person name="Goeker M."/>
        </authorList>
    </citation>
    <scope>NUCLEOTIDE SEQUENCE [LARGE SCALE GENOMIC DNA]</scope>
    <source>
        <strain evidence="3 4">DSM 17976</strain>
    </source>
</reference>
<evidence type="ECO:0000313" key="4">
    <source>
        <dbReference type="Proteomes" id="UP000541352"/>
    </source>
</evidence>
<feature type="transmembrane region" description="Helical" evidence="1">
    <location>
        <begin position="16"/>
        <end position="35"/>
    </location>
</feature>
<sequence length="101" mass="12318">MNWIEKLKKRWNVKSGWQVMIILLVFACTGFTVMYTKRWMVKWLGIEATWAVWCFNIFVILPLYQIILLIYGWVFGQYLFFLQFEKKMFQRIGSLFSQKKS</sequence>
<feature type="transmembrane region" description="Helical" evidence="1">
    <location>
        <begin position="55"/>
        <end position="81"/>
    </location>
</feature>
<accession>A0A7W5ZIB2</accession>
<keyword evidence="1" id="KW-0812">Transmembrane</keyword>
<keyword evidence="4" id="KW-1185">Reference proteome</keyword>
<gene>
    <name evidence="3" type="ORF">FHS57_001154</name>
</gene>
<dbReference type="Proteomes" id="UP000541352">
    <property type="component" value="Unassembled WGS sequence"/>
</dbReference>
<comment type="caution">
    <text evidence="3">The sequence shown here is derived from an EMBL/GenBank/DDBJ whole genome shotgun (WGS) entry which is preliminary data.</text>
</comment>
<proteinExistence type="predicted"/>
<dbReference type="InterPro" id="IPR046714">
    <property type="entry name" value="DUF6787"/>
</dbReference>
<protein>
    <recommendedName>
        <fullName evidence="2">DUF6787 domain-containing protein</fullName>
    </recommendedName>
</protein>
<dbReference type="AlphaFoldDB" id="A0A7W5ZIB2"/>